<accession>A0ABV0WD81</accession>
<sequence>TPLVLQSKLILEMNLLITPPAFEQGVNKRDLSHHDAMINREEALMIQPDLIFISILRENLSSYIHSQMRYCLPQTFIPFPVCANSQSSSSSDLFEPVYHEALPHKSIRHVGTVGVDNSFLCFCLHPPSPTFWLPLSVASTTSFSSLSPLPAMLRVTSLLLPLLFVLLPGSGRGYFPEERWSPESPLLAPRVVIALICRNSAHSLPLFLGAIERLNYPKDRLALWVATDHNMDNTTAILRDWLIQVQNYYHYVEWRPEDEPSAFEDEIGPKHWNNLRYEHVMKLRQAALNTAREIWADYLLMADCDNLLTDQDVLWKLMRENKTIVAPMLESRAAYSNFWCGMTSQ</sequence>
<dbReference type="EMBL" id="JAHRIM010042402">
    <property type="protein sequence ID" value="MEQ2267528.1"/>
    <property type="molecule type" value="Genomic_DNA"/>
</dbReference>
<evidence type="ECO:0000313" key="1">
    <source>
        <dbReference type="EMBL" id="MEQ2267528.1"/>
    </source>
</evidence>
<dbReference type="Gene3D" id="3.90.550.10">
    <property type="entry name" value="Spore Coat Polysaccharide Biosynthesis Protein SpsA, Chain A"/>
    <property type="match status" value="1"/>
</dbReference>
<protein>
    <submittedName>
        <fullName evidence="1">Uncharacterized protein</fullName>
    </submittedName>
</protein>
<dbReference type="SUPFAM" id="SSF53448">
    <property type="entry name" value="Nucleotide-diphospho-sugar transferases"/>
    <property type="match status" value="1"/>
</dbReference>
<keyword evidence="2" id="KW-1185">Reference proteome</keyword>
<dbReference type="InterPro" id="IPR050757">
    <property type="entry name" value="Collagen_mod_GT25"/>
</dbReference>
<organism evidence="1 2">
    <name type="scientific">Xenotaenia resolanae</name>
    <dbReference type="NCBI Taxonomy" id="208358"/>
    <lineage>
        <taxon>Eukaryota</taxon>
        <taxon>Metazoa</taxon>
        <taxon>Chordata</taxon>
        <taxon>Craniata</taxon>
        <taxon>Vertebrata</taxon>
        <taxon>Euteleostomi</taxon>
        <taxon>Actinopterygii</taxon>
        <taxon>Neopterygii</taxon>
        <taxon>Teleostei</taxon>
        <taxon>Neoteleostei</taxon>
        <taxon>Acanthomorphata</taxon>
        <taxon>Ovalentaria</taxon>
        <taxon>Atherinomorphae</taxon>
        <taxon>Cyprinodontiformes</taxon>
        <taxon>Goodeidae</taxon>
        <taxon>Xenotaenia</taxon>
    </lineage>
</organism>
<proteinExistence type="predicted"/>
<name>A0ABV0WD81_9TELE</name>
<gene>
    <name evidence="1" type="ORF">XENORESO_007178</name>
</gene>
<feature type="non-terminal residue" evidence="1">
    <location>
        <position position="1"/>
    </location>
</feature>
<dbReference type="InterPro" id="IPR029044">
    <property type="entry name" value="Nucleotide-diphossugar_trans"/>
</dbReference>
<reference evidence="1 2" key="1">
    <citation type="submission" date="2021-06" db="EMBL/GenBank/DDBJ databases">
        <authorList>
            <person name="Palmer J.M."/>
        </authorList>
    </citation>
    <scope>NUCLEOTIDE SEQUENCE [LARGE SCALE GENOMIC DNA]</scope>
    <source>
        <strain evidence="1 2">XR_2019</strain>
        <tissue evidence="1">Muscle</tissue>
    </source>
</reference>
<evidence type="ECO:0000313" key="2">
    <source>
        <dbReference type="Proteomes" id="UP001444071"/>
    </source>
</evidence>
<dbReference type="PANTHER" id="PTHR10730:SF28">
    <property type="entry name" value="PROCOLLAGEN GALACTOSYLTRANSFERASE 1"/>
    <property type="match status" value="1"/>
</dbReference>
<dbReference type="Proteomes" id="UP001444071">
    <property type="component" value="Unassembled WGS sequence"/>
</dbReference>
<comment type="caution">
    <text evidence="1">The sequence shown here is derived from an EMBL/GenBank/DDBJ whole genome shotgun (WGS) entry which is preliminary data.</text>
</comment>
<feature type="non-terminal residue" evidence="1">
    <location>
        <position position="345"/>
    </location>
</feature>
<dbReference type="PANTHER" id="PTHR10730">
    <property type="entry name" value="PROCOLLAGEN-LYSINE,2-OXOGLUTARATE 5-DIOXYGENASE/GLYCOSYLTRANSFERASE 25 FAMILY MEMBER"/>
    <property type="match status" value="1"/>
</dbReference>